<feature type="region of interest" description="Disordered" evidence="4">
    <location>
        <begin position="787"/>
        <end position="1064"/>
    </location>
</feature>
<feature type="compositionally biased region" description="Low complexity" evidence="4">
    <location>
        <begin position="505"/>
        <end position="515"/>
    </location>
</feature>
<feature type="compositionally biased region" description="Low complexity" evidence="4">
    <location>
        <begin position="246"/>
        <end position="261"/>
    </location>
</feature>
<evidence type="ECO:0000256" key="3">
    <source>
        <dbReference type="ARBA" id="ARBA00023242"/>
    </source>
</evidence>
<dbReference type="GO" id="GO:0003713">
    <property type="term" value="F:transcription coactivator activity"/>
    <property type="evidence" value="ECO:0007669"/>
    <property type="project" value="InterPro"/>
</dbReference>
<dbReference type="InterPro" id="IPR013083">
    <property type="entry name" value="Znf_RING/FYVE/PHD"/>
</dbReference>
<feature type="region of interest" description="Disordered" evidence="4">
    <location>
        <begin position="1292"/>
        <end position="1334"/>
    </location>
</feature>
<reference evidence="6" key="1">
    <citation type="journal article" date="2023" name="Science">
        <title>Genome structures resolve the early diversification of teleost fishes.</title>
        <authorList>
            <person name="Parey E."/>
            <person name="Louis A."/>
            <person name="Montfort J."/>
            <person name="Bouchez O."/>
            <person name="Roques C."/>
            <person name="Iampietro C."/>
            <person name="Lluch J."/>
            <person name="Castinel A."/>
            <person name="Donnadieu C."/>
            <person name="Desvignes T."/>
            <person name="Floi Bucao C."/>
            <person name="Jouanno E."/>
            <person name="Wen M."/>
            <person name="Mejri S."/>
            <person name="Dirks R."/>
            <person name="Jansen H."/>
            <person name="Henkel C."/>
            <person name="Chen W.J."/>
            <person name="Zahm M."/>
            <person name="Cabau C."/>
            <person name="Klopp C."/>
            <person name="Thompson A.W."/>
            <person name="Robinson-Rechavi M."/>
            <person name="Braasch I."/>
            <person name="Lecointre G."/>
            <person name="Bobe J."/>
            <person name="Postlethwait J.H."/>
            <person name="Berthelot C."/>
            <person name="Roest Crollius H."/>
            <person name="Guiguen Y."/>
        </authorList>
    </citation>
    <scope>NUCLEOTIDE SEQUENCE</scope>
    <source>
        <strain evidence="6">NC1722</strain>
    </source>
</reference>
<feature type="compositionally biased region" description="Polar residues" evidence="4">
    <location>
        <begin position="997"/>
        <end position="1012"/>
    </location>
</feature>
<feature type="compositionally biased region" description="Polar residues" evidence="4">
    <location>
        <begin position="62"/>
        <end position="75"/>
    </location>
</feature>
<name>A0AAD7RST5_9TELE</name>
<feature type="compositionally biased region" description="Low complexity" evidence="4">
    <location>
        <begin position="875"/>
        <end position="886"/>
    </location>
</feature>
<evidence type="ECO:0000259" key="5">
    <source>
        <dbReference type="Pfam" id="PF11502"/>
    </source>
</evidence>
<evidence type="ECO:0000256" key="2">
    <source>
        <dbReference type="ARBA" id="ARBA00009200"/>
    </source>
</evidence>
<dbReference type="PANTHER" id="PTHR15185:SF5">
    <property type="entry name" value="B-CELL CLL_LYMPHOMA 9 PROTEIN"/>
    <property type="match status" value="1"/>
</dbReference>
<feature type="compositionally biased region" description="Polar residues" evidence="4">
    <location>
        <begin position="269"/>
        <end position="280"/>
    </location>
</feature>
<feature type="compositionally biased region" description="Basic and acidic residues" evidence="4">
    <location>
        <begin position="19"/>
        <end position="31"/>
    </location>
</feature>
<feature type="region of interest" description="Disordered" evidence="4">
    <location>
        <begin position="1"/>
        <end position="281"/>
    </location>
</feature>
<gene>
    <name evidence="6" type="ORF">AAFF_G00114450</name>
</gene>
<dbReference type="InterPro" id="IPR015668">
    <property type="entry name" value="Bcl-9/Bcl-9l"/>
</dbReference>
<dbReference type="Gene3D" id="3.30.40.10">
    <property type="entry name" value="Zinc/RING finger domain, C3HC4 (zinc finger)"/>
    <property type="match status" value="1"/>
</dbReference>
<dbReference type="InterPro" id="IPR024670">
    <property type="entry name" value="BCL9_beta-catenin-bd_dom"/>
</dbReference>
<feature type="compositionally biased region" description="Polar residues" evidence="4">
    <location>
        <begin position="344"/>
        <end position="353"/>
    </location>
</feature>
<proteinExistence type="inferred from homology"/>
<evidence type="ECO:0000313" key="6">
    <source>
        <dbReference type="EMBL" id="KAJ8389739.1"/>
    </source>
</evidence>
<dbReference type="GO" id="GO:1990907">
    <property type="term" value="C:beta-catenin-TCF complex"/>
    <property type="evidence" value="ECO:0007669"/>
    <property type="project" value="TreeGrafter"/>
</dbReference>
<organism evidence="6 7">
    <name type="scientific">Aldrovandia affinis</name>
    <dbReference type="NCBI Taxonomy" id="143900"/>
    <lineage>
        <taxon>Eukaryota</taxon>
        <taxon>Metazoa</taxon>
        <taxon>Chordata</taxon>
        <taxon>Craniata</taxon>
        <taxon>Vertebrata</taxon>
        <taxon>Euteleostomi</taxon>
        <taxon>Actinopterygii</taxon>
        <taxon>Neopterygii</taxon>
        <taxon>Teleostei</taxon>
        <taxon>Notacanthiformes</taxon>
        <taxon>Halosauridae</taxon>
        <taxon>Aldrovandia</taxon>
    </lineage>
</organism>
<feature type="region of interest" description="Disordered" evidence="4">
    <location>
        <begin position="315"/>
        <end position="590"/>
    </location>
</feature>
<keyword evidence="7" id="KW-1185">Reference proteome</keyword>
<feature type="compositionally biased region" description="Basic and acidic residues" evidence="4">
    <location>
        <begin position="173"/>
        <end position="185"/>
    </location>
</feature>
<feature type="compositionally biased region" description="Low complexity" evidence="4">
    <location>
        <begin position="32"/>
        <end position="52"/>
    </location>
</feature>
<feature type="compositionally biased region" description="Low complexity" evidence="4">
    <location>
        <begin position="374"/>
        <end position="386"/>
    </location>
</feature>
<accession>A0AAD7RST5</accession>
<feature type="compositionally biased region" description="Pro residues" evidence="4">
    <location>
        <begin position="1303"/>
        <end position="1314"/>
    </location>
</feature>
<sequence length="1451" mass="152266">MLEVPEERAAAAAVPAHFSRKERAKKEREEAQASSSHAKAPPTATATATPSPHQHPTPPSVSLGSPSMHSSNPKVRNSPSANSQSSPKSKQEAMVRSPPVMSPSSAAQMDSKLPNQGKQGGTGGQSQPSPCDPKTLSVSHAPKGPQGTAGNLGLKNGQSLNSGNGAKGKVKRERSTSVESFELRDTGTPSNEPEQKDSSRVKRMCVAERRQPYSGTDWCSGGESEEDEPRFFNCNSAEVKSQDSNSLPPSSTGISRSSTPSHNAVGPQNVASEPASNQKPPSKIVYVFTTEMANKAADAVITGHADTIITFHVKNISNGKGDKPHLPVTNQVGPLRNEPKPPQQAATPPEQNHQPGPKAPPLGQPPGPQGGPKPGSLDSKSLPSDSPRNEPPGAPPLPSFPSLEGLPKGVDPKMTAQHHQQLANEIMSSMEGNPEGLSQEQLEHRERSLQTLRDIQRMLFPDDKEPPPLALPNPALMEGPPKKPDQQGPLQAMMAQSQSLGKPGPGARAEGRGPSPFGPPSHRDVMMPFSPDELGPPPGPGGGGGGPEPGDHMTPEQMAWLKLQQEFYEEKKRKQDQLQQRPLPPGMMRGPPPPYQMNPGEVWGPGGPEPFPEQMSMGPRGMHPPPPHHHHMQRGPGGPFPGMINPDMDAGPNPMSRPGMGWPDDMPKMADGRGFPPGQGVFGGPVGGRVERFPPQEAMFQQGLGDKQGMGGLPPGVVMEMNRMMGNPRNMPPDGPLSPASRMEFVKGLGRDMGPDFGMGPGPPQMMGPKMLREPPMNMSPEEMMKMRQGGGGGGPLPENMGPQQKMLQGGPPFPDQPHPGDFNMGPGRHFPGMPQGPGNMRGPRGEQPFGPEPRTNLGGNGRLSHMPPLPPNQTPNNNNNNAPPNLTSGPPLAQRGLGRKPSDLSGQAGPVNPLKSPPLRQSPMLGSPSGNLKSPQTPSQLAGILAGPPPPAAAAIKSPPLMGSAAASPVHLKSPSLPTPFPGWTSSPKPPMQSPGIPQNNKPPLTMTSPNMMGGVEQGGNGPPSAPPSSNASGPPGPMNHPGSLPSGSPYSLPPEPTLSQNPLSLMMSRMSKFAMPSSTPLYHDAIKTVASSDDDSPPARSPNLPVMNNNMPGMGVNHHPGHPRMMVPNSSGHMPSLSPMGMNPMGSQPLSHGMPSQMPSPNPMGPGMMPHHGMMMPPGPQDPGMAPQGRMGFPPRQQGFPPGQSPPQQVPFPHNGPGPHQGGFPHGMGVFPGEGGPLGRQGGPGCPEPFGGMPGVFNEADLQEVMRPGASGIPEFDLSRIIPSEKPSQTLSYFPRGEPGAKPPHPSGPPGFPQMQGMMGEGNPRMGLPMPGPGHMGHQDMPMGNPGQHHGMRPPGFMPQGMMGPQHRMLSPGQPGMMGGPGMMQGKERGPMYGHPGPVGSPNMMMSLHGMGGPHQTMVMSSQMRPRGMAADVGMGFNPGPGNPGNLMF</sequence>
<feature type="compositionally biased region" description="Pro residues" evidence="4">
    <location>
        <begin position="389"/>
        <end position="399"/>
    </location>
</feature>
<feature type="compositionally biased region" description="Polar residues" evidence="4">
    <location>
        <begin position="233"/>
        <end position="245"/>
    </location>
</feature>
<feature type="compositionally biased region" description="Polar residues" evidence="4">
    <location>
        <begin position="417"/>
        <end position="440"/>
    </location>
</feature>
<feature type="compositionally biased region" description="Basic and acidic residues" evidence="4">
    <location>
        <begin position="441"/>
        <end position="466"/>
    </location>
</feature>
<feature type="compositionally biased region" description="Low complexity" evidence="4">
    <location>
        <begin position="77"/>
        <end position="107"/>
    </location>
</feature>
<protein>
    <recommendedName>
        <fullName evidence="5">B-cell lymphoma 9 beta-catenin binding domain-containing protein</fullName>
    </recommendedName>
</protein>
<feature type="compositionally biased region" description="Pro residues" evidence="4">
    <location>
        <begin position="1205"/>
        <end position="1218"/>
    </location>
</feature>
<evidence type="ECO:0000256" key="4">
    <source>
        <dbReference type="SAM" id="MobiDB-lite"/>
    </source>
</evidence>
<dbReference type="PANTHER" id="PTHR15185">
    <property type="entry name" value="BCL9"/>
    <property type="match status" value="1"/>
</dbReference>
<dbReference type="Proteomes" id="UP001221898">
    <property type="component" value="Unassembled WGS sequence"/>
</dbReference>
<feature type="compositionally biased region" description="Polar residues" evidence="4">
    <location>
        <begin position="929"/>
        <end position="941"/>
    </location>
</feature>
<feature type="domain" description="B-cell lymphoma 9 beta-catenin binding" evidence="5">
    <location>
        <begin position="436"/>
        <end position="471"/>
    </location>
</feature>
<feature type="compositionally biased region" description="Basic and acidic residues" evidence="4">
    <location>
        <begin position="193"/>
        <end position="211"/>
    </location>
</feature>
<dbReference type="GO" id="GO:0008013">
    <property type="term" value="F:beta-catenin binding"/>
    <property type="evidence" value="ECO:0007669"/>
    <property type="project" value="InterPro"/>
</dbReference>
<evidence type="ECO:0000256" key="1">
    <source>
        <dbReference type="ARBA" id="ARBA00004123"/>
    </source>
</evidence>
<comment type="subcellular location">
    <subcellularLocation>
        <location evidence="1">Nucleus</location>
    </subcellularLocation>
</comment>
<keyword evidence="3" id="KW-0539">Nucleus</keyword>
<dbReference type="GO" id="GO:0045944">
    <property type="term" value="P:positive regulation of transcription by RNA polymerase II"/>
    <property type="evidence" value="ECO:0007669"/>
    <property type="project" value="TreeGrafter"/>
</dbReference>
<comment type="caution">
    <text evidence="6">The sequence shown here is derived from an EMBL/GenBank/DDBJ whole genome shotgun (WGS) entry which is preliminary data.</text>
</comment>
<dbReference type="EMBL" id="JAINUG010000178">
    <property type="protein sequence ID" value="KAJ8389739.1"/>
    <property type="molecule type" value="Genomic_DNA"/>
</dbReference>
<feature type="compositionally biased region" description="Low complexity" evidence="4">
    <location>
        <begin position="1043"/>
        <end position="1052"/>
    </location>
</feature>
<dbReference type="GO" id="GO:0060070">
    <property type="term" value="P:canonical Wnt signaling pathway"/>
    <property type="evidence" value="ECO:0007669"/>
    <property type="project" value="InterPro"/>
</dbReference>
<evidence type="ECO:0000313" key="7">
    <source>
        <dbReference type="Proteomes" id="UP001221898"/>
    </source>
</evidence>
<comment type="similarity">
    <text evidence="2">Belongs to the BCL9 family.</text>
</comment>
<dbReference type="Pfam" id="PF11502">
    <property type="entry name" value="BCL9"/>
    <property type="match status" value="1"/>
</dbReference>
<feature type="compositionally biased region" description="Pro residues" evidence="4">
    <location>
        <begin position="357"/>
        <end position="371"/>
    </location>
</feature>
<feature type="region of interest" description="Disordered" evidence="4">
    <location>
        <begin position="1198"/>
        <end position="1226"/>
    </location>
</feature>